<dbReference type="Proteomes" id="UP000410984">
    <property type="component" value="Unassembled WGS sequence"/>
</dbReference>
<keyword evidence="11" id="KW-1185">Reference proteome</keyword>
<proteinExistence type="predicted"/>
<sequence length="450" mass="47964">MTASSADAIGPAPFRTSPAREHDGSIDDRDMRRVVWASVLGTAVEWYDFLIYGTAAALVFNKIFFPTLDPLAGTLAAFGSYAVGFVARPLGGVIFGHFGDRIGRKAMLTLTMLIMGIGTFLIGCLPTYAQIGLWAPALLVALRLLQGIGVGGEWGGAVLMVIEHAPAKRRGFYGSLVQVGFPAGIAASTATFIALSSLPEADFLSWGWRIPFLLSALLIAVGLFVRLRLVETPAFQRVKDEQAVARLPFLEVLVGQPRTFFIAVGLKVSEVAWVYILTVFSIAYVTGTLGLPKRLILDAILCAALLELVTMPFFGWLSDTVGRRPIYLAGALISGLCAFVVFGLLDTRDPTIITVSIAIVMSLTHASMFGPQGAFMPELFGTRVRYSGASLGCQVAAALSGGFSPILASALLAWTGTTLSISFLLLGLATITFAAAWAAKETRDLDITRT</sequence>
<feature type="transmembrane region" description="Helical" evidence="8">
    <location>
        <begin position="206"/>
        <end position="227"/>
    </location>
</feature>
<evidence type="ECO:0000256" key="4">
    <source>
        <dbReference type="ARBA" id="ARBA00022692"/>
    </source>
</evidence>
<dbReference type="InterPro" id="IPR020846">
    <property type="entry name" value="MFS_dom"/>
</dbReference>
<reference evidence="10 11" key="1">
    <citation type="submission" date="2019-06" db="EMBL/GenBank/DDBJ databases">
        <authorList>
            <person name="Rodrigo-Torres L."/>
            <person name="Arahal R. D."/>
            <person name="Lucena T."/>
        </authorList>
    </citation>
    <scope>NUCLEOTIDE SEQUENCE [LARGE SCALE GENOMIC DNA]</scope>
    <source>
        <strain evidence="10 11">SB0023/3</strain>
    </source>
</reference>
<evidence type="ECO:0000256" key="3">
    <source>
        <dbReference type="ARBA" id="ARBA00022475"/>
    </source>
</evidence>
<dbReference type="InterPro" id="IPR036259">
    <property type="entry name" value="MFS_trans_sf"/>
</dbReference>
<dbReference type="SUPFAM" id="SSF103473">
    <property type="entry name" value="MFS general substrate transporter"/>
    <property type="match status" value="1"/>
</dbReference>
<evidence type="ECO:0000256" key="7">
    <source>
        <dbReference type="SAM" id="MobiDB-lite"/>
    </source>
</evidence>
<feature type="transmembrane region" description="Helical" evidence="8">
    <location>
        <begin position="420"/>
        <end position="439"/>
    </location>
</feature>
<feature type="transmembrane region" description="Helical" evidence="8">
    <location>
        <begin position="351"/>
        <end position="370"/>
    </location>
</feature>
<feature type="transmembrane region" description="Helical" evidence="8">
    <location>
        <begin position="134"/>
        <end position="160"/>
    </location>
</feature>
<gene>
    <name evidence="10" type="primary">yhjE_1</name>
    <name evidence="10" type="ORF">MET9862_00147</name>
</gene>
<feature type="transmembrane region" description="Helical" evidence="8">
    <location>
        <begin position="326"/>
        <end position="345"/>
    </location>
</feature>
<feature type="domain" description="Major facilitator superfamily (MFS) profile" evidence="9">
    <location>
        <begin position="34"/>
        <end position="444"/>
    </location>
</feature>
<dbReference type="Gene3D" id="1.20.1250.20">
    <property type="entry name" value="MFS general substrate transporter like domains"/>
    <property type="match status" value="2"/>
</dbReference>
<accession>A0A509E7G6</accession>
<feature type="transmembrane region" description="Helical" evidence="8">
    <location>
        <begin position="172"/>
        <end position="194"/>
    </location>
</feature>
<feature type="transmembrane region" description="Helical" evidence="8">
    <location>
        <begin position="72"/>
        <end position="95"/>
    </location>
</feature>
<feature type="transmembrane region" description="Helical" evidence="8">
    <location>
        <begin position="391"/>
        <end position="414"/>
    </location>
</feature>
<dbReference type="FunFam" id="1.20.1250.20:FF:000001">
    <property type="entry name" value="Dicarboxylate MFS transporter"/>
    <property type="match status" value="1"/>
</dbReference>
<dbReference type="PANTHER" id="PTHR43045:SF1">
    <property type="entry name" value="SHIKIMATE TRANSPORTER"/>
    <property type="match status" value="1"/>
</dbReference>
<dbReference type="Pfam" id="PF07690">
    <property type="entry name" value="MFS_1"/>
    <property type="match status" value="1"/>
</dbReference>
<protein>
    <submittedName>
        <fullName evidence="10">Inner membrane metabolite transport protein YhjE</fullName>
    </submittedName>
</protein>
<dbReference type="InterPro" id="IPR011701">
    <property type="entry name" value="MFS"/>
</dbReference>
<comment type="subcellular location">
    <subcellularLocation>
        <location evidence="1">Cell membrane</location>
        <topology evidence="1">Multi-pass membrane protein</topology>
    </subcellularLocation>
</comment>
<feature type="region of interest" description="Disordered" evidence="7">
    <location>
        <begin position="1"/>
        <end position="25"/>
    </location>
</feature>
<name>A0A509E7G6_9HYPH</name>
<feature type="transmembrane region" description="Helical" evidence="8">
    <location>
        <begin position="295"/>
        <end position="314"/>
    </location>
</feature>
<evidence type="ECO:0000256" key="6">
    <source>
        <dbReference type="ARBA" id="ARBA00023136"/>
    </source>
</evidence>
<evidence type="ECO:0000256" key="1">
    <source>
        <dbReference type="ARBA" id="ARBA00004651"/>
    </source>
</evidence>
<dbReference type="EMBL" id="CABFPH010000001">
    <property type="protein sequence ID" value="VUD69594.1"/>
    <property type="molecule type" value="Genomic_DNA"/>
</dbReference>
<dbReference type="GO" id="GO:0022857">
    <property type="term" value="F:transmembrane transporter activity"/>
    <property type="evidence" value="ECO:0007669"/>
    <property type="project" value="InterPro"/>
</dbReference>
<organism evidence="10 11">
    <name type="scientific">Methylobacterium symbioticum</name>
    <dbReference type="NCBI Taxonomy" id="2584084"/>
    <lineage>
        <taxon>Bacteria</taxon>
        <taxon>Pseudomonadati</taxon>
        <taxon>Pseudomonadota</taxon>
        <taxon>Alphaproteobacteria</taxon>
        <taxon>Hyphomicrobiales</taxon>
        <taxon>Methylobacteriaceae</taxon>
        <taxon>Methylobacterium</taxon>
    </lineage>
</organism>
<keyword evidence="6 8" id="KW-0472">Membrane</keyword>
<evidence type="ECO:0000256" key="5">
    <source>
        <dbReference type="ARBA" id="ARBA00022989"/>
    </source>
</evidence>
<feature type="transmembrane region" description="Helical" evidence="8">
    <location>
        <begin position="34"/>
        <end position="60"/>
    </location>
</feature>
<feature type="transmembrane region" description="Helical" evidence="8">
    <location>
        <begin position="271"/>
        <end position="289"/>
    </location>
</feature>
<evidence type="ECO:0000256" key="8">
    <source>
        <dbReference type="SAM" id="Phobius"/>
    </source>
</evidence>
<keyword evidence="5 8" id="KW-1133">Transmembrane helix</keyword>
<evidence type="ECO:0000259" key="9">
    <source>
        <dbReference type="PROSITE" id="PS50850"/>
    </source>
</evidence>
<dbReference type="GO" id="GO:0005886">
    <property type="term" value="C:plasma membrane"/>
    <property type="evidence" value="ECO:0007669"/>
    <property type="project" value="UniProtKB-SubCell"/>
</dbReference>
<dbReference type="AlphaFoldDB" id="A0A509E7G6"/>
<dbReference type="CDD" id="cd17369">
    <property type="entry name" value="MFS_ShiA_like"/>
    <property type="match status" value="1"/>
</dbReference>
<evidence type="ECO:0000256" key="2">
    <source>
        <dbReference type="ARBA" id="ARBA00022448"/>
    </source>
</evidence>
<keyword evidence="3" id="KW-1003">Cell membrane</keyword>
<dbReference type="PROSITE" id="PS50850">
    <property type="entry name" value="MFS"/>
    <property type="match status" value="1"/>
</dbReference>
<keyword evidence="2" id="KW-0813">Transport</keyword>
<keyword evidence="4 8" id="KW-0812">Transmembrane</keyword>
<feature type="transmembrane region" description="Helical" evidence="8">
    <location>
        <begin position="107"/>
        <end position="128"/>
    </location>
</feature>
<dbReference type="PANTHER" id="PTHR43045">
    <property type="entry name" value="SHIKIMATE TRANSPORTER"/>
    <property type="match status" value="1"/>
</dbReference>
<evidence type="ECO:0000313" key="10">
    <source>
        <dbReference type="EMBL" id="VUD69594.1"/>
    </source>
</evidence>
<evidence type="ECO:0000313" key="11">
    <source>
        <dbReference type="Proteomes" id="UP000410984"/>
    </source>
</evidence>